<dbReference type="GO" id="GO:0005524">
    <property type="term" value="F:ATP binding"/>
    <property type="evidence" value="ECO:0007669"/>
    <property type="project" value="InterPro"/>
</dbReference>
<dbReference type="AlphaFoldDB" id="A0A2W5TN60"/>
<organism evidence="6 7">
    <name type="scientific">Archangium gephyra</name>
    <dbReference type="NCBI Taxonomy" id="48"/>
    <lineage>
        <taxon>Bacteria</taxon>
        <taxon>Pseudomonadati</taxon>
        <taxon>Myxococcota</taxon>
        <taxon>Myxococcia</taxon>
        <taxon>Myxococcales</taxon>
        <taxon>Cystobacterineae</taxon>
        <taxon>Archangiaceae</taxon>
        <taxon>Archangium</taxon>
    </lineage>
</organism>
<keyword evidence="6" id="KW-0547">Nucleotide-binding</keyword>
<dbReference type="EMBL" id="QFQP01000011">
    <property type="protein sequence ID" value="PZR12685.1"/>
    <property type="molecule type" value="Genomic_DNA"/>
</dbReference>
<keyword evidence="6" id="KW-0067">ATP-binding</keyword>
<dbReference type="Pfam" id="PF00271">
    <property type="entry name" value="Helicase_C"/>
    <property type="match status" value="1"/>
</dbReference>
<dbReference type="GO" id="GO:0015616">
    <property type="term" value="F:DNA translocase activity"/>
    <property type="evidence" value="ECO:0007669"/>
    <property type="project" value="TreeGrafter"/>
</dbReference>
<evidence type="ECO:0000256" key="2">
    <source>
        <dbReference type="PROSITE-ProRule" id="PRU00325"/>
    </source>
</evidence>
<dbReference type="Gene3D" id="3.40.50.10810">
    <property type="entry name" value="Tandem AAA-ATPase domain"/>
    <property type="match status" value="1"/>
</dbReference>
<dbReference type="InterPro" id="IPR038718">
    <property type="entry name" value="SNF2-like_sf"/>
</dbReference>
<evidence type="ECO:0000259" key="4">
    <source>
        <dbReference type="PROSITE" id="PS51192"/>
    </source>
</evidence>
<keyword evidence="1" id="KW-0378">Hydrolase</keyword>
<dbReference type="Pfam" id="PF00176">
    <property type="entry name" value="SNF2-rel_dom"/>
    <property type="match status" value="1"/>
</dbReference>
<feature type="domain" description="Helicase ATP-binding" evidence="4">
    <location>
        <begin position="694"/>
        <end position="851"/>
    </location>
</feature>
<reference evidence="6 7" key="1">
    <citation type="submission" date="2017-08" db="EMBL/GenBank/DDBJ databases">
        <title>Infants hospitalized years apart are colonized by the same room-sourced microbial strains.</title>
        <authorList>
            <person name="Brooks B."/>
            <person name="Olm M.R."/>
            <person name="Firek B.A."/>
            <person name="Baker R."/>
            <person name="Thomas B.C."/>
            <person name="Morowitz M.J."/>
            <person name="Banfield J.F."/>
        </authorList>
    </citation>
    <scope>NUCLEOTIDE SEQUENCE [LARGE SCALE GENOMIC DNA]</scope>
    <source>
        <strain evidence="6">S2_003_000_R2_14</strain>
    </source>
</reference>
<dbReference type="SUPFAM" id="SSF52540">
    <property type="entry name" value="P-loop containing nucleoside triphosphate hydrolases"/>
    <property type="match status" value="2"/>
</dbReference>
<proteinExistence type="predicted"/>
<evidence type="ECO:0000256" key="1">
    <source>
        <dbReference type="ARBA" id="ARBA00022801"/>
    </source>
</evidence>
<dbReference type="CDD" id="cd18012">
    <property type="entry name" value="DEXQc_arch_SWI2_SNF2"/>
    <property type="match status" value="1"/>
</dbReference>
<accession>A0A2W5TN60</accession>
<protein>
    <submittedName>
        <fullName evidence="6">ATP-dependent helicase</fullName>
    </submittedName>
</protein>
<dbReference type="CDD" id="cd18793">
    <property type="entry name" value="SF2_C_SNF"/>
    <property type="match status" value="1"/>
</dbReference>
<dbReference type="SMART" id="SM00490">
    <property type="entry name" value="HELICc"/>
    <property type="match status" value="1"/>
</dbReference>
<dbReference type="InterPro" id="IPR001650">
    <property type="entry name" value="Helicase_C-like"/>
</dbReference>
<dbReference type="PROSITE" id="PS51192">
    <property type="entry name" value="HELICASE_ATP_BIND_1"/>
    <property type="match status" value="1"/>
</dbReference>
<dbReference type="Proteomes" id="UP000249061">
    <property type="component" value="Unassembled WGS sequence"/>
</dbReference>
<dbReference type="GO" id="GO:0016787">
    <property type="term" value="F:hydrolase activity"/>
    <property type="evidence" value="ECO:0007669"/>
    <property type="project" value="UniProtKB-KW"/>
</dbReference>
<keyword evidence="2" id="KW-0863">Zinc-finger</keyword>
<feature type="domain" description="Helicase C-terminal" evidence="5">
    <location>
        <begin position="973"/>
        <end position="1134"/>
    </location>
</feature>
<dbReference type="PANTHER" id="PTHR45629:SF7">
    <property type="entry name" value="DNA EXCISION REPAIR PROTEIN ERCC-6-RELATED"/>
    <property type="match status" value="1"/>
</dbReference>
<dbReference type="PANTHER" id="PTHR45629">
    <property type="entry name" value="SNF2/RAD54 FAMILY MEMBER"/>
    <property type="match status" value="1"/>
</dbReference>
<dbReference type="Gene3D" id="3.40.50.300">
    <property type="entry name" value="P-loop containing nucleotide triphosphate hydrolases"/>
    <property type="match status" value="1"/>
</dbReference>
<evidence type="ECO:0000259" key="3">
    <source>
        <dbReference type="PROSITE" id="PS50966"/>
    </source>
</evidence>
<keyword evidence="2" id="KW-0479">Metal-binding</keyword>
<dbReference type="InterPro" id="IPR000330">
    <property type="entry name" value="SNF2_N"/>
</dbReference>
<feature type="domain" description="SWIM-type" evidence="3">
    <location>
        <begin position="173"/>
        <end position="206"/>
    </location>
</feature>
<dbReference type="GO" id="GO:0004386">
    <property type="term" value="F:helicase activity"/>
    <property type="evidence" value="ECO:0007669"/>
    <property type="project" value="UniProtKB-KW"/>
</dbReference>
<dbReference type="InterPro" id="IPR027417">
    <property type="entry name" value="P-loop_NTPase"/>
</dbReference>
<dbReference type="PROSITE" id="PS51194">
    <property type="entry name" value="HELICASE_CTER"/>
    <property type="match status" value="1"/>
</dbReference>
<evidence type="ECO:0000259" key="5">
    <source>
        <dbReference type="PROSITE" id="PS51194"/>
    </source>
</evidence>
<keyword evidence="6" id="KW-0347">Helicase</keyword>
<dbReference type="InterPro" id="IPR049730">
    <property type="entry name" value="SNF2/RAD54-like_C"/>
</dbReference>
<dbReference type="SMART" id="SM00487">
    <property type="entry name" value="DEXDc"/>
    <property type="match status" value="1"/>
</dbReference>
<dbReference type="InterPro" id="IPR014001">
    <property type="entry name" value="Helicase_ATP-bd"/>
</dbReference>
<name>A0A2W5TN60_9BACT</name>
<comment type="caution">
    <text evidence="6">The sequence shown here is derived from an EMBL/GenBank/DDBJ whole genome shotgun (WGS) entry which is preliminary data.</text>
</comment>
<sequence length="1144" mass="125398">MDVSAFSTRAEFHAWLENEGLTHVGRLNLEVVAPYLDQSFWPSLRTVGARRRLSDLASRDGVASSLDWLKPSPLREALLNAVKSFIEAERTATEKARSQLAARQRRPADARAVAVYSRLMQLRTKLPPNVAPRLTELLAPDALVFDATLPGFTWKDAQPTEMPLRNGGGFSRPVVKLSLRDGALASTCTCGAMACVHQLAAIDTALLQLESLDDEALDELARPAWQRTLESLKTAVTSTATTPASAITFRITVPGDDGVEVSAWVDDELAKPEFLLARAGADAPLVALIPARGEFAPRALLEGLVDSNRVFLARDPTLAVRIERVTVGLVADDRGGAVTVNAGIEGATFPPYLQERLRAARADDTLYLWDEGARRLTLLDVRPEIRAALEVLSKDAGHFPPEAHAQLLETLAALAQQVPVAMPRSVLGESVPVQCLPVLRLEARPRGSVQLELRVKPLPDAPAQRPGEGPRDVHLRRGIKPVHAVRDLGAELDVMHALARELPLGTAQPDPHRPFLYEFEHGSDVFELLEEAGRRAEPPILEWVGKPLRNLGPTGPRALRVEVRNGIDWFGALGELSVFGERVELGRLLEAARRDASYVEVAPQTYIELSETLRDHLKRVAAHTRGVKDDVLIGPSAIDALRELKRAGATVDGDTKWKKLITNAEGARDLVPELPAGLDAKLRPYQLEGFQWLTRLAYWGAGGVLADDMGLGKTLQALAVLLDRAADGPALVVVPTSVLFNWRDEAKRFAPKLRVHLYPELSRDADALKHLGKNDVLVVSYGLLVRDAKKLAREGFATVVFDEAQQLKNPGTQRYRAAKSLKADFKFALSGTPIENHLGELWSLFSLVFPPLLGTWNDFRERYALPIEKRIDPAAAPELAQVLQPFLLRRTKSEVASELPARTDVRVPVVLSAAEWELYEDTRLAALSDLESPGNVLREQERRVQVLAMLTRLRLAASHPRLLDDSSPHASSKLARLMELVEELTAEGQRMLIFSQFTSHLALVKAALDARGISSLGLDGSTTAADRKKRVKEFQEGSEPVFLISLKAGGVGLNLTAATNVILLDPWWNPAVEDQASDRAHRLGQNHPVTVYRLVAMNTVEELMLGLHARKRALIAEVLEGKSAAGKLSSDELLALLRAREPAQ</sequence>
<evidence type="ECO:0000313" key="6">
    <source>
        <dbReference type="EMBL" id="PZR12685.1"/>
    </source>
</evidence>
<gene>
    <name evidence="6" type="ORF">DI536_13985</name>
</gene>
<dbReference type="InterPro" id="IPR050496">
    <property type="entry name" value="SNF2_RAD54_helicase_repair"/>
</dbReference>
<evidence type="ECO:0000313" key="7">
    <source>
        <dbReference type="Proteomes" id="UP000249061"/>
    </source>
</evidence>
<dbReference type="PROSITE" id="PS50966">
    <property type="entry name" value="ZF_SWIM"/>
    <property type="match status" value="1"/>
</dbReference>
<keyword evidence="2" id="KW-0862">Zinc</keyword>
<dbReference type="InterPro" id="IPR007527">
    <property type="entry name" value="Znf_SWIM"/>
</dbReference>
<dbReference type="GO" id="GO:0008270">
    <property type="term" value="F:zinc ion binding"/>
    <property type="evidence" value="ECO:0007669"/>
    <property type="project" value="UniProtKB-KW"/>
</dbReference>